<protein>
    <submittedName>
        <fullName evidence="1">Uncharacterized protein</fullName>
    </submittedName>
</protein>
<sequence>MTTSSLSYNQFAQSIETTDSFECIERMAYISQNRRRGSNASICSVDSIASSVCSTTSTKSAVPSAIDLDTALYQKGFELRQYDSDEEFDFIIEQGFQGSIGESMPTLKLTLTPDLLRR</sequence>
<dbReference type="AlphaFoldDB" id="A0A137PIK6"/>
<accession>A0A137PIK6</accession>
<organism evidence="1 2">
    <name type="scientific">Conidiobolus coronatus (strain ATCC 28846 / CBS 209.66 / NRRL 28638)</name>
    <name type="common">Delacroixia coronata</name>
    <dbReference type="NCBI Taxonomy" id="796925"/>
    <lineage>
        <taxon>Eukaryota</taxon>
        <taxon>Fungi</taxon>
        <taxon>Fungi incertae sedis</taxon>
        <taxon>Zoopagomycota</taxon>
        <taxon>Entomophthoromycotina</taxon>
        <taxon>Entomophthoromycetes</taxon>
        <taxon>Entomophthorales</taxon>
        <taxon>Ancylistaceae</taxon>
        <taxon>Conidiobolus</taxon>
    </lineage>
</organism>
<dbReference type="EMBL" id="KQ964420">
    <property type="protein sequence ID" value="KXN74771.1"/>
    <property type="molecule type" value="Genomic_DNA"/>
</dbReference>
<gene>
    <name evidence="1" type="ORF">CONCODRAFT_67223</name>
</gene>
<evidence type="ECO:0000313" key="2">
    <source>
        <dbReference type="Proteomes" id="UP000070444"/>
    </source>
</evidence>
<evidence type="ECO:0000313" key="1">
    <source>
        <dbReference type="EMBL" id="KXN74771.1"/>
    </source>
</evidence>
<reference evidence="1 2" key="1">
    <citation type="journal article" date="2015" name="Genome Biol. Evol.">
        <title>Phylogenomic analyses indicate that early fungi evolved digesting cell walls of algal ancestors of land plants.</title>
        <authorList>
            <person name="Chang Y."/>
            <person name="Wang S."/>
            <person name="Sekimoto S."/>
            <person name="Aerts A.L."/>
            <person name="Choi C."/>
            <person name="Clum A."/>
            <person name="LaButti K.M."/>
            <person name="Lindquist E.A."/>
            <person name="Yee Ngan C."/>
            <person name="Ohm R.A."/>
            <person name="Salamov A.A."/>
            <person name="Grigoriev I.V."/>
            <person name="Spatafora J.W."/>
            <person name="Berbee M.L."/>
        </authorList>
    </citation>
    <scope>NUCLEOTIDE SEQUENCE [LARGE SCALE GENOMIC DNA]</scope>
    <source>
        <strain evidence="1 2">NRRL 28638</strain>
    </source>
</reference>
<name>A0A137PIK6_CONC2</name>
<dbReference type="Proteomes" id="UP000070444">
    <property type="component" value="Unassembled WGS sequence"/>
</dbReference>
<proteinExistence type="predicted"/>
<keyword evidence="2" id="KW-1185">Reference proteome</keyword>